<protein>
    <submittedName>
        <fullName evidence="1">Uncharacterized protein</fullName>
    </submittedName>
</protein>
<reference evidence="1 2" key="1">
    <citation type="submission" date="2018-11" db="EMBL/GenBank/DDBJ databases">
        <title>Aureibaculum marinum gen. nov., sp. nov., a member of the family Flavobacteriaceae isolated from the Bohai Sea.</title>
        <authorList>
            <person name="Ji X."/>
        </authorList>
    </citation>
    <scope>NUCLEOTIDE SEQUENCE [LARGE SCALE GENOMIC DNA]</scope>
    <source>
        <strain evidence="1 2">BH-SD17</strain>
    </source>
</reference>
<name>A0A3N4NNQ8_9FLAO</name>
<dbReference type="AlphaFoldDB" id="A0A3N4NNQ8"/>
<accession>A0A3N4NNQ8</accession>
<proteinExistence type="predicted"/>
<gene>
    <name evidence="1" type="ORF">EGM88_07460</name>
</gene>
<evidence type="ECO:0000313" key="1">
    <source>
        <dbReference type="EMBL" id="RPD97992.1"/>
    </source>
</evidence>
<sequence length="192" mass="22012">MGLTLSNNSKIKFIKPPHKIKTMKNITLLFCFLLCIACKKEQSKQIVTTKVKRTVKTTEGTISLSLDGKTYIYDNIDWRKSKIINKENVKLSIRQEGFPIVQFMFPDIKKSLADGQEIFEIPDVHRPGFLPITLIFTMTKKDKEVITFRKGQVKVSFNDNHLIVEFTGEGRPMSDSKTIYPIEGTINVNLKK</sequence>
<dbReference type="EMBL" id="RPFJ01000008">
    <property type="protein sequence ID" value="RPD97992.1"/>
    <property type="molecule type" value="Genomic_DNA"/>
</dbReference>
<organism evidence="1 2">
    <name type="scientific">Aureibaculum marinum</name>
    <dbReference type="NCBI Taxonomy" id="2487930"/>
    <lineage>
        <taxon>Bacteria</taxon>
        <taxon>Pseudomonadati</taxon>
        <taxon>Bacteroidota</taxon>
        <taxon>Flavobacteriia</taxon>
        <taxon>Flavobacteriales</taxon>
        <taxon>Flavobacteriaceae</taxon>
        <taxon>Aureibaculum</taxon>
    </lineage>
</organism>
<keyword evidence="2" id="KW-1185">Reference proteome</keyword>
<comment type="caution">
    <text evidence="1">The sequence shown here is derived from an EMBL/GenBank/DDBJ whole genome shotgun (WGS) entry which is preliminary data.</text>
</comment>
<evidence type="ECO:0000313" key="2">
    <source>
        <dbReference type="Proteomes" id="UP000270856"/>
    </source>
</evidence>
<dbReference type="Proteomes" id="UP000270856">
    <property type="component" value="Unassembled WGS sequence"/>
</dbReference>